<feature type="region of interest" description="Disordered" evidence="1">
    <location>
        <begin position="1"/>
        <end position="30"/>
    </location>
</feature>
<dbReference type="AlphaFoldDB" id="A0A8I0TN97"/>
<sequence>MTGTVRGDTLTGPFGARRLRRPPSVSDEGADTVACLAGPRMRTAP</sequence>
<dbReference type="Proteomes" id="UP000629287">
    <property type="component" value="Unassembled WGS sequence"/>
</dbReference>
<evidence type="ECO:0000313" key="2">
    <source>
        <dbReference type="EMBL" id="MBE1594289.1"/>
    </source>
</evidence>
<evidence type="ECO:0000256" key="1">
    <source>
        <dbReference type="SAM" id="MobiDB-lite"/>
    </source>
</evidence>
<accession>A0A8I0TN97</accession>
<protein>
    <submittedName>
        <fullName evidence="2">Uncharacterized protein</fullName>
    </submittedName>
</protein>
<organism evidence="2 3">
    <name type="scientific">Streptomyces stelliscabiei</name>
    <dbReference type="NCBI Taxonomy" id="146820"/>
    <lineage>
        <taxon>Bacteria</taxon>
        <taxon>Bacillati</taxon>
        <taxon>Actinomycetota</taxon>
        <taxon>Actinomycetes</taxon>
        <taxon>Kitasatosporales</taxon>
        <taxon>Streptomycetaceae</taxon>
        <taxon>Streptomyces</taxon>
    </lineage>
</organism>
<proteinExistence type="predicted"/>
<name>A0A8I0TN97_9ACTN</name>
<dbReference type="EMBL" id="JADBGF010000001">
    <property type="protein sequence ID" value="MBE1594289.1"/>
    <property type="molecule type" value="Genomic_DNA"/>
</dbReference>
<gene>
    <name evidence="2" type="ORF">H4687_000418</name>
</gene>
<reference evidence="2 3" key="1">
    <citation type="submission" date="2020-10" db="EMBL/GenBank/DDBJ databases">
        <title>Sequencing the genomes of 1000 actinobacteria strains.</title>
        <authorList>
            <person name="Klenk H.-P."/>
        </authorList>
    </citation>
    <scope>NUCLEOTIDE SEQUENCE [LARGE SCALE GENOMIC DNA]</scope>
    <source>
        <strain evidence="2 3">DSM 41803</strain>
    </source>
</reference>
<keyword evidence="3" id="KW-1185">Reference proteome</keyword>
<evidence type="ECO:0000313" key="3">
    <source>
        <dbReference type="Proteomes" id="UP000629287"/>
    </source>
</evidence>
<comment type="caution">
    <text evidence="2">The sequence shown here is derived from an EMBL/GenBank/DDBJ whole genome shotgun (WGS) entry which is preliminary data.</text>
</comment>